<evidence type="ECO:0000313" key="7">
    <source>
        <dbReference type="Proteomes" id="UP000266258"/>
    </source>
</evidence>
<dbReference type="InterPro" id="IPR050884">
    <property type="entry name" value="CNP_phosphodiesterase-III"/>
</dbReference>
<dbReference type="Proteomes" id="UP000266258">
    <property type="component" value="Unassembled WGS sequence"/>
</dbReference>
<keyword evidence="1" id="KW-0479">Metal-binding</keyword>
<comment type="caution">
    <text evidence="6">The sequence shown here is derived from an EMBL/GenBank/DDBJ whole genome shotgun (WGS) entry which is preliminary data.</text>
</comment>
<evidence type="ECO:0000259" key="5">
    <source>
        <dbReference type="Pfam" id="PF00149"/>
    </source>
</evidence>
<keyword evidence="2" id="KW-0378">Hydrolase</keyword>
<evidence type="ECO:0000313" key="6">
    <source>
        <dbReference type="EMBL" id="RIY32661.1"/>
    </source>
</evidence>
<keyword evidence="7" id="KW-1185">Reference proteome</keyword>
<accession>A0A3A1Y5C6</accession>
<comment type="similarity">
    <text evidence="4">Belongs to the cyclic nucleotide phosphodiesterase class-III family.</text>
</comment>
<dbReference type="Pfam" id="PF00149">
    <property type="entry name" value="Metallophos"/>
    <property type="match status" value="1"/>
</dbReference>
<dbReference type="PANTHER" id="PTHR42988:SF2">
    <property type="entry name" value="CYCLIC NUCLEOTIDE PHOSPHODIESTERASE CBUA0032-RELATED"/>
    <property type="match status" value="1"/>
</dbReference>
<organism evidence="6 7">
    <name type="scientific">Psittacicella melopsittaci</name>
    <dbReference type="NCBI Taxonomy" id="2028576"/>
    <lineage>
        <taxon>Bacteria</taxon>
        <taxon>Pseudomonadati</taxon>
        <taxon>Pseudomonadota</taxon>
        <taxon>Gammaproteobacteria</taxon>
        <taxon>Pasteurellales</taxon>
        <taxon>Psittacicellaceae</taxon>
        <taxon>Psittacicella</taxon>
    </lineage>
</organism>
<dbReference type="SUPFAM" id="SSF56300">
    <property type="entry name" value="Metallo-dependent phosphatases"/>
    <property type="match status" value="1"/>
</dbReference>
<protein>
    <recommendedName>
        <fullName evidence="5">Calcineurin-like phosphoesterase domain-containing protein</fullName>
    </recommendedName>
</protein>
<dbReference type="OrthoDB" id="9784378at2"/>
<dbReference type="EMBL" id="NRJH01000031">
    <property type="protein sequence ID" value="RIY32661.1"/>
    <property type="molecule type" value="Genomic_DNA"/>
</dbReference>
<dbReference type="AlphaFoldDB" id="A0A3A1Y5C6"/>
<name>A0A3A1Y5C6_9GAMM</name>
<dbReference type="PANTHER" id="PTHR42988">
    <property type="entry name" value="PHOSPHOHYDROLASE"/>
    <property type="match status" value="1"/>
</dbReference>
<evidence type="ECO:0000256" key="2">
    <source>
        <dbReference type="ARBA" id="ARBA00022801"/>
    </source>
</evidence>
<dbReference type="GO" id="GO:0046872">
    <property type="term" value="F:metal ion binding"/>
    <property type="evidence" value="ECO:0007669"/>
    <property type="project" value="UniProtKB-KW"/>
</dbReference>
<dbReference type="InterPro" id="IPR029052">
    <property type="entry name" value="Metallo-depent_PP-like"/>
</dbReference>
<dbReference type="GO" id="GO:0016787">
    <property type="term" value="F:hydrolase activity"/>
    <property type="evidence" value="ECO:0007669"/>
    <property type="project" value="UniProtKB-KW"/>
</dbReference>
<gene>
    <name evidence="6" type="ORF">CJP74_04030</name>
</gene>
<evidence type="ECO:0000256" key="4">
    <source>
        <dbReference type="ARBA" id="ARBA00025742"/>
    </source>
</evidence>
<dbReference type="Gene3D" id="3.60.21.10">
    <property type="match status" value="1"/>
</dbReference>
<proteinExistence type="inferred from homology"/>
<keyword evidence="3" id="KW-0408">Iron</keyword>
<reference evidence="6 7" key="1">
    <citation type="submission" date="2017-08" db="EMBL/GenBank/DDBJ databases">
        <title>Reclassification of Bisgaard taxon 37 and 44.</title>
        <authorList>
            <person name="Christensen H."/>
        </authorList>
    </citation>
    <scope>NUCLEOTIDE SEQUENCE [LARGE SCALE GENOMIC DNA]</scope>
    <source>
        <strain evidence="6 7">B96_4</strain>
    </source>
</reference>
<dbReference type="RefSeq" id="WP_119496983.1">
    <property type="nucleotide sequence ID" value="NZ_NRJH01000031.1"/>
</dbReference>
<dbReference type="InterPro" id="IPR004843">
    <property type="entry name" value="Calcineurin-like_PHP"/>
</dbReference>
<evidence type="ECO:0000256" key="1">
    <source>
        <dbReference type="ARBA" id="ARBA00022723"/>
    </source>
</evidence>
<evidence type="ECO:0000256" key="3">
    <source>
        <dbReference type="ARBA" id="ARBA00023004"/>
    </source>
</evidence>
<feature type="domain" description="Calcineurin-like phosphoesterase" evidence="5">
    <location>
        <begin position="6"/>
        <end position="215"/>
    </location>
</feature>
<sequence>MESDKLRLLHISDHHLLSDQRSQFAGIVPGDYFAAVLEDAYKASLALPQHKYDGIICSGDIVHDVDHNLEQMAQAYAIFKQQLERYFPDTPLYLCPGNHDDLTLFSQLDFNAPYALIAEKGITAVVLNAHWHLLLLNSKHENKVGGSITPAQLEALQAYLQEHSQVNVALVMHHNPTLINCAWLDSHKFRGIVDFWQGVQAYPNLKAIIHGHIHQDFVKAKQQVQILSVPSTSVQFKPNQDDFTLDPIGPGYRILTLTAQGIEQELKRLDLVLEYNHISGY</sequence>